<name>A0A6S7GC51_PARCT</name>
<dbReference type="SMART" id="SM00233">
    <property type="entry name" value="PH"/>
    <property type="match status" value="2"/>
</dbReference>
<dbReference type="InterPro" id="IPR001164">
    <property type="entry name" value="ArfGAP_dom"/>
</dbReference>
<keyword evidence="5" id="KW-0862">Zinc</keyword>
<dbReference type="InterPro" id="IPR001810">
    <property type="entry name" value="F-box_dom"/>
</dbReference>
<dbReference type="PANTHER" id="PTHR15933">
    <property type="entry name" value="PROTEIN CBG16327"/>
    <property type="match status" value="1"/>
</dbReference>
<dbReference type="Gene3D" id="1.10.220.150">
    <property type="entry name" value="Arf GTPase activating protein"/>
    <property type="match status" value="1"/>
</dbReference>
<dbReference type="Pfam" id="PF15966">
    <property type="entry name" value="F-box_4"/>
    <property type="match status" value="1"/>
</dbReference>
<proteinExistence type="predicted"/>
<dbReference type="GO" id="GO:0005096">
    <property type="term" value="F:GTPase activator activity"/>
    <property type="evidence" value="ECO:0007669"/>
    <property type="project" value="UniProtKB-KW"/>
</dbReference>
<dbReference type="SUPFAM" id="SSF50729">
    <property type="entry name" value="PH domain-like"/>
    <property type="match status" value="2"/>
</dbReference>
<dbReference type="InterPro" id="IPR043013">
    <property type="entry name" value="Znf_TRAF_N"/>
</dbReference>
<dbReference type="SUPFAM" id="SSF49599">
    <property type="entry name" value="TRAF domain-like"/>
    <property type="match status" value="1"/>
</dbReference>
<dbReference type="PROSITE" id="PS50145">
    <property type="entry name" value="ZF_TRAF"/>
    <property type="match status" value="1"/>
</dbReference>
<dbReference type="Gene3D" id="3.30.40.150">
    <property type="entry name" value="TRAF-like zinc-finger, N-terminal subdomain"/>
    <property type="match status" value="1"/>
</dbReference>
<dbReference type="EMBL" id="CACRXK020001775">
    <property type="protein sequence ID" value="CAB3991024.1"/>
    <property type="molecule type" value="Genomic_DNA"/>
</dbReference>
<dbReference type="OrthoDB" id="10266696at2759"/>
<dbReference type="InterPro" id="IPR001293">
    <property type="entry name" value="Znf_TRAF"/>
</dbReference>
<dbReference type="FunFam" id="1.10.220.150:FF:000009">
    <property type="entry name" value="stromal membrane-associated protein 1 isoform X1"/>
    <property type="match status" value="1"/>
</dbReference>
<dbReference type="InterPro" id="IPR037278">
    <property type="entry name" value="ARFGAP/RecO"/>
</dbReference>
<dbReference type="PRINTS" id="PR00405">
    <property type="entry name" value="REVINTRACTNG"/>
</dbReference>
<dbReference type="PANTHER" id="PTHR15933:SF20">
    <property type="entry name" value="F-BOX DOMAIN-CONTAINING PROTEIN"/>
    <property type="match status" value="1"/>
</dbReference>
<evidence type="ECO:0000313" key="7">
    <source>
        <dbReference type="Proteomes" id="UP001152795"/>
    </source>
</evidence>
<gene>
    <name evidence="6" type="ORF">PACLA_8A015050</name>
</gene>
<dbReference type="SMART" id="SM00105">
    <property type="entry name" value="ArfGap"/>
    <property type="match status" value="1"/>
</dbReference>
<dbReference type="GO" id="GO:0061630">
    <property type="term" value="F:ubiquitin protein ligase activity"/>
    <property type="evidence" value="ECO:0007669"/>
    <property type="project" value="InterPro"/>
</dbReference>
<evidence type="ECO:0000313" key="6">
    <source>
        <dbReference type="EMBL" id="CAB3991024.1"/>
    </source>
</evidence>
<dbReference type="PROSITE" id="PS50003">
    <property type="entry name" value="PH_DOMAIN"/>
    <property type="match status" value="2"/>
</dbReference>
<dbReference type="InterPro" id="IPR036047">
    <property type="entry name" value="F-box-like_dom_sf"/>
</dbReference>
<organism evidence="6 7">
    <name type="scientific">Paramuricea clavata</name>
    <name type="common">Red gorgonian</name>
    <name type="synonym">Violescent sea-whip</name>
    <dbReference type="NCBI Taxonomy" id="317549"/>
    <lineage>
        <taxon>Eukaryota</taxon>
        <taxon>Metazoa</taxon>
        <taxon>Cnidaria</taxon>
        <taxon>Anthozoa</taxon>
        <taxon>Octocorallia</taxon>
        <taxon>Malacalcyonacea</taxon>
        <taxon>Plexauridae</taxon>
        <taxon>Paramuricea</taxon>
    </lineage>
</organism>
<dbReference type="InterPro" id="IPR038508">
    <property type="entry name" value="ArfGAP_dom_sf"/>
</dbReference>
<keyword evidence="2" id="KW-0479">Metal-binding</keyword>
<comment type="caution">
    <text evidence="6">The sequence shown here is derived from an EMBL/GenBank/DDBJ whole genome shotgun (WGS) entry which is preliminary data.</text>
</comment>
<dbReference type="Pfam" id="PF15965">
    <property type="entry name" value="zf-TRAF_2"/>
    <property type="match status" value="1"/>
</dbReference>
<evidence type="ECO:0000256" key="3">
    <source>
        <dbReference type="ARBA" id="ARBA00022771"/>
    </source>
</evidence>
<dbReference type="Gene3D" id="2.30.29.30">
    <property type="entry name" value="Pleckstrin-homology domain (PH domain)/Phosphotyrosine-binding domain (PTB)"/>
    <property type="match status" value="2"/>
</dbReference>
<evidence type="ECO:0000256" key="5">
    <source>
        <dbReference type="ARBA" id="ARBA00022833"/>
    </source>
</evidence>
<accession>A0A6S7GC51</accession>
<dbReference type="PROSITE" id="PS50115">
    <property type="entry name" value="ARFGAP"/>
    <property type="match status" value="1"/>
</dbReference>
<dbReference type="AlphaFoldDB" id="A0A6S7GC51"/>
<dbReference type="InterPro" id="IPR001849">
    <property type="entry name" value="PH_domain"/>
</dbReference>
<keyword evidence="7" id="KW-1185">Reference proteome</keyword>
<evidence type="ECO:0000256" key="2">
    <source>
        <dbReference type="ARBA" id="ARBA00022723"/>
    </source>
</evidence>
<dbReference type="Pfam" id="PF00169">
    <property type="entry name" value="PH"/>
    <property type="match status" value="2"/>
</dbReference>
<dbReference type="Pfam" id="PF01412">
    <property type="entry name" value="ArfGap"/>
    <property type="match status" value="1"/>
</dbReference>
<dbReference type="PROSITE" id="PS50181">
    <property type="entry name" value="FBOX"/>
    <property type="match status" value="1"/>
</dbReference>
<protein>
    <submittedName>
        <fullName evidence="6">Arf-GAP with dual PH domain-containing 1-like</fullName>
    </submittedName>
</protein>
<keyword evidence="3" id="KW-0863">Zinc-finger</keyword>
<dbReference type="InterPro" id="IPR011993">
    <property type="entry name" value="PH-like_dom_sf"/>
</dbReference>
<evidence type="ECO:0000256" key="1">
    <source>
        <dbReference type="ARBA" id="ARBA00022468"/>
    </source>
</evidence>
<dbReference type="SUPFAM" id="SSF81383">
    <property type="entry name" value="F-box domain"/>
    <property type="match status" value="1"/>
</dbReference>
<evidence type="ECO:0000256" key="4">
    <source>
        <dbReference type="ARBA" id="ARBA00022786"/>
    </source>
</evidence>
<sequence length="840" mass="96746">MNSHEHCGNCILKQCTSTNGCSMVICELGCGMKLHECKLIDHRSICQSQKVPCVNSYYGCSMVLIRSQLGPHIQNCPASVIQCTKEWGRTPLYSQERLRWVPFEQPNPALVKGYLDVELALHDQKVINEIVQGRYKQGVARKWSERHDPNVKLSYERAKCFQEEIKSAVINIADNFPMVAKPSSVENFKFKKLEENDAELFGGMEIDCLDNDTIPECPLLPDTRSGLGLNLNIEMTPKFGRHSYLYKVPCRQVLQRREFPSHFSNVHAEIHSGLGWIEQRCPLAQYGCSFVHYPLLPSTQEGSVVFSQDLGTFGVKPVKMAENISQPCSLLFLPSELVEEICKWLDGFSLNNLRQTCRTLHHILLHLVNKQGIVTARWRKRVYEDGSASWTIDKKVWSFTKAFSEVRQWVYSDAPGLLAHFEKCPFYENLLLPYSFVHGREQDHYCVMTEDNRKALLAFRNEPKAKNNVCADCETEEPEWASTNLGIFICIKCSGYHRCLGTSYSVVKSLILDSWTDDKLKSMKDKGNELSNKIWEKQVPVCYKRPDKDSPHVLREQWIRSKYERMEFIEGAPAPSYCSGTKEGMVWKREKDSNNWNQRRCVLSANCFEYYIKPTDSEPKDRWLLNKINAIFADEKTERHNCLQIMNTIDGKTRNLFISTDTGKEIVEWYMAIRYAKLKWTKKNNPEADEKELVKQTTRDFIHEGKIWKRGPRESKAWKERWLTLDGRRVMYAKEPTDAYAKGEIVLGTKAEGYDVTAGCTERQPPNGYGFEITTPLRKYELSAASEEERDEWIKVLNDVISVSLSAVDRDAITLNEEIAKRKDQSRSLPRKLSIKAGFN</sequence>
<dbReference type="Proteomes" id="UP001152795">
    <property type="component" value="Unassembled WGS sequence"/>
</dbReference>
<keyword evidence="1" id="KW-0343">GTPase activation</keyword>
<dbReference type="SMART" id="SM00256">
    <property type="entry name" value="FBOX"/>
    <property type="match status" value="1"/>
</dbReference>
<dbReference type="InterPro" id="IPR031890">
    <property type="entry name" value="Fbxo30/Fbxo40"/>
</dbReference>
<dbReference type="SUPFAM" id="SSF57863">
    <property type="entry name" value="ArfGap/RecO-like zinc finger"/>
    <property type="match status" value="1"/>
</dbReference>
<reference evidence="6" key="1">
    <citation type="submission" date="2020-04" db="EMBL/GenBank/DDBJ databases">
        <authorList>
            <person name="Alioto T."/>
            <person name="Alioto T."/>
            <person name="Gomez Garrido J."/>
        </authorList>
    </citation>
    <scope>NUCLEOTIDE SEQUENCE</scope>
    <source>
        <strain evidence="6">A484AB</strain>
    </source>
</reference>
<keyword evidence="4" id="KW-0833">Ubl conjugation pathway</keyword>
<dbReference type="GO" id="GO:0008270">
    <property type="term" value="F:zinc ion binding"/>
    <property type="evidence" value="ECO:0007669"/>
    <property type="project" value="UniProtKB-KW"/>
</dbReference>